<keyword evidence="4" id="KW-1185">Reference proteome</keyword>
<feature type="transmembrane region" description="Helical" evidence="2">
    <location>
        <begin position="346"/>
        <end position="366"/>
    </location>
</feature>
<feature type="transmembrane region" description="Helical" evidence="2">
    <location>
        <begin position="308"/>
        <end position="326"/>
    </location>
</feature>
<keyword evidence="2" id="KW-0472">Membrane</keyword>
<evidence type="ECO:0000313" key="4">
    <source>
        <dbReference type="Proteomes" id="UP001600888"/>
    </source>
</evidence>
<keyword evidence="2" id="KW-1133">Transmembrane helix</keyword>
<feature type="transmembrane region" description="Helical" evidence="2">
    <location>
        <begin position="417"/>
        <end position="436"/>
    </location>
</feature>
<reference evidence="3 4" key="1">
    <citation type="submission" date="2024-03" db="EMBL/GenBank/DDBJ databases">
        <title>A high-quality draft genome sequence of Diaporthe vaccinii, a causative agent of upright dieback and viscid rot disease in cranberry plants.</title>
        <authorList>
            <person name="Sarrasin M."/>
            <person name="Lang B.F."/>
            <person name="Burger G."/>
        </authorList>
    </citation>
    <scope>NUCLEOTIDE SEQUENCE [LARGE SCALE GENOMIC DNA]</scope>
    <source>
        <strain evidence="3 4">IS7</strain>
    </source>
</reference>
<comment type="caution">
    <text evidence="3">The sequence shown here is derived from an EMBL/GenBank/DDBJ whole genome shotgun (WGS) entry which is preliminary data.</text>
</comment>
<feature type="transmembrane region" description="Helical" evidence="2">
    <location>
        <begin position="387"/>
        <end position="405"/>
    </location>
</feature>
<evidence type="ECO:0000313" key="3">
    <source>
        <dbReference type="EMBL" id="KAL2289861.1"/>
    </source>
</evidence>
<gene>
    <name evidence="3" type="ORF">FJTKL_01163</name>
</gene>
<evidence type="ECO:0000256" key="2">
    <source>
        <dbReference type="SAM" id="Phobius"/>
    </source>
</evidence>
<feature type="region of interest" description="Disordered" evidence="1">
    <location>
        <begin position="1"/>
        <end position="82"/>
    </location>
</feature>
<feature type="transmembrane region" description="Helical" evidence="2">
    <location>
        <begin position="188"/>
        <end position="210"/>
    </location>
</feature>
<feature type="transmembrane region" description="Helical" evidence="2">
    <location>
        <begin position="149"/>
        <end position="176"/>
    </location>
</feature>
<evidence type="ECO:0000256" key="1">
    <source>
        <dbReference type="SAM" id="MobiDB-lite"/>
    </source>
</evidence>
<evidence type="ECO:0008006" key="5">
    <source>
        <dbReference type="Google" id="ProtNLM"/>
    </source>
</evidence>
<proteinExistence type="predicted"/>
<name>A0ABR4F596_9PEZI</name>
<keyword evidence="2" id="KW-0812">Transmembrane</keyword>
<sequence length="467" mass="50413">MTDRNTTHFRGRHYAADHITGPVPFLNPTKRLLPLQKPQHPGGGDGQAAPQPLTAGGDGDGEAAEPQKQPSSTPAPGEATTAIPGGIYHIWRSRDNRKGRHALALTPSAKASAGFSGAHQPRTLRTTTAIGATLQGISRMFLRYPVWDVSYDVAAIFTLGSAVWVLNGFLVLLPTVRPAAAWQGESEWGGGVSACVGATIFEVGSVLLMLEAVNENRSDCFGWALEEGLGGGHGDVDGDCDEGRLVLLRREKSRCRHHHRDKRVFLAGKSVDGGASVSQDEVGNTEAARRWTWWPSWHELRTHYLRDIGFLACLSQMIGATIFWISGFTGLPQVLGVLSVPAENGIFWLPQVVGGTGFIISSWLFMLETQPNWHTPSPKTLGWHIGLWNLIGALGFTLCGALGFASGSSEACETASLWSTFIGSWAFLIGSIIQWYESLDKYPVTVVDRKAMAWPGSSSFGGLDKTI</sequence>
<protein>
    <recommendedName>
        <fullName evidence="5">Integral membrane protein</fullName>
    </recommendedName>
</protein>
<organism evidence="3 4">
    <name type="scientific">Diaporthe vaccinii</name>
    <dbReference type="NCBI Taxonomy" id="105482"/>
    <lineage>
        <taxon>Eukaryota</taxon>
        <taxon>Fungi</taxon>
        <taxon>Dikarya</taxon>
        <taxon>Ascomycota</taxon>
        <taxon>Pezizomycotina</taxon>
        <taxon>Sordariomycetes</taxon>
        <taxon>Sordariomycetidae</taxon>
        <taxon>Diaporthales</taxon>
        <taxon>Diaporthaceae</taxon>
        <taxon>Diaporthe</taxon>
        <taxon>Diaporthe eres species complex</taxon>
    </lineage>
</organism>
<accession>A0ABR4F596</accession>
<dbReference type="Proteomes" id="UP001600888">
    <property type="component" value="Unassembled WGS sequence"/>
</dbReference>
<dbReference type="EMBL" id="JBAWTH010000011">
    <property type="protein sequence ID" value="KAL2289861.1"/>
    <property type="molecule type" value="Genomic_DNA"/>
</dbReference>